<evidence type="ECO:0000256" key="9">
    <source>
        <dbReference type="ARBA" id="ARBA00023136"/>
    </source>
</evidence>
<dbReference type="PANTHER" id="PTHR13509">
    <property type="entry name" value="SEC61 SUBUNIT BETA"/>
    <property type="match status" value="1"/>
</dbReference>
<dbReference type="InterPro" id="IPR016482">
    <property type="entry name" value="SecG/Sec61-beta/Sbh"/>
</dbReference>
<dbReference type="Proteomes" id="UP000887458">
    <property type="component" value="Unassembled WGS sequence"/>
</dbReference>
<dbReference type="Pfam" id="PF03911">
    <property type="entry name" value="Sec61_beta"/>
    <property type="match status" value="1"/>
</dbReference>
<reference evidence="13 14" key="1">
    <citation type="journal article" date="2018" name="J. Allergy Clin. Immunol.">
        <title>High-quality assembly of Dermatophagoides pteronyssinus genome and transcriptome reveals a wide range of novel allergens.</title>
        <authorList>
            <person name="Liu X.Y."/>
            <person name="Yang K.Y."/>
            <person name="Wang M.Q."/>
            <person name="Kwok J.S."/>
            <person name="Zeng X."/>
            <person name="Yang Z."/>
            <person name="Xiao X.J."/>
            <person name="Lau C.P."/>
            <person name="Li Y."/>
            <person name="Huang Z.M."/>
            <person name="Ba J.G."/>
            <person name="Yim A.K."/>
            <person name="Ouyang C.Y."/>
            <person name="Ngai S.M."/>
            <person name="Chan T.F."/>
            <person name="Leung E.L."/>
            <person name="Liu L."/>
            <person name="Liu Z.G."/>
            <person name="Tsui S.K."/>
        </authorList>
    </citation>
    <scope>NUCLEOTIDE SEQUENCE [LARGE SCALE GENOMIC DNA]</scope>
    <source>
        <strain evidence="13">Derp</strain>
    </source>
</reference>
<gene>
    <name evidence="13" type="primary">SEC61B</name>
    <name evidence="13" type="ORF">DERP_005434</name>
</gene>
<evidence type="ECO:0000256" key="3">
    <source>
        <dbReference type="ARBA" id="ARBA00022448"/>
    </source>
</evidence>
<evidence type="ECO:0000313" key="14">
    <source>
        <dbReference type="Proteomes" id="UP000887458"/>
    </source>
</evidence>
<evidence type="ECO:0000256" key="1">
    <source>
        <dbReference type="ARBA" id="ARBA00004389"/>
    </source>
</evidence>
<sequence length="101" mass="10329">MPSPSSTSVGASGRSPRAMGGGRATGGGNSGGGTVRQRRTGTSSAAASGRSRPAQTTGMWHFYTDDSPGIKVGPVPVLVMSLAFIASVFMLHIWGKYTRSV</sequence>
<dbReference type="PIRSF" id="PIRSF006398">
    <property type="entry name" value="Sec61_beta_euk"/>
    <property type="match status" value="1"/>
</dbReference>
<comment type="similarity">
    <text evidence="2 10">Belongs to the SEC61-beta family.</text>
</comment>
<evidence type="ECO:0000256" key="5">
    <source>
        <dbReference type="ARBA" id="ARBA00022824"/>
    </source>
</evidence>
<accession>A0ABQ8JNH4</accession>
<dbReference type="EMBL" id="NJHN03000031">
    <property type="protein sequence ID" value="KAH9423851.1"/>
    <property type="molecule type" value="Genomic_DNA"/>
</dbReference>
<keyword evidence="6 10" id="KW-0653">Protein transport</keyword>
<comment type="subcellular location">
    <subcellularLocation>
        <location evidence="1">Endoplasmic reticulum membrane</location>
        <topology evidence="1">Single-pass membrane protein</topology>
    </subcellularLocation>
</comment>
<evidence type="ECO:0000313" key="13">
    <source>
        <dbReference type="EMBL" id="KAH9423851.1"/>
    </source>
</evidence>
<feature type="compositionally biased region" description="Polar residues" evidence="11">
    <location>
        <begin position="1"/>
        <end position="10"/>
    </location>
</feature>
<organism evidence="13 14">
    <name type="scientific">Dermatophagoides pteronyssinus</name>
    <name type="common">European house dust mite</name>
    <dbReference type="NCBI Taxonomy" id="6956"/>
    <lineage>
        <taxon>Eukaryota</taxon>
        <taxon>Metazoa</taxon>
        <taxon>Ecdysozoa</taxon>
        <taxon>Arthropoda</taxon>
        <taxon>Chelicerata</taxon>
        <taxon>Arachnida</taxon>
        <taxon>Acari</taxon>
        <taxon>Acariformes</taxon>
        <taxon>Sarcoptiformes</taxon>
        <taxon>Astigmata</taxon>
        <taxon>Psoroptidia</taxon>
        <taxon>Analgoidea</taxon>
        <taxon>Pyroglyphidae</taxon>
        <taxon>Dermatophagoidinae</taxon>
        <taxon>Dermatophagoides</taxon>
    </lineage>
</organism>
<evidence type="ECO:0000256" key="7">
    <source>
        <dbReference type="ARBA" id="ARBA00022989"/>
    </source>
</evidence>
<evidence type="ECO:0000256" key="2">
    <source>
        <dbReference type="ARBA" id="ARBA00006103"/>
    </source>
</evidence>
<keyword evidence="14" id="KW-1185">Reference proteome</keyword>
<evidence type="ECO:0000256" key="11">
    <source>
        <dbReference type="SAM" id="MobiDB-lite"/>
    </source>
</evidence>
<feature type="compositionally biased region" description="Low complexity" evidence="11">
    <location>
        <begin position="40"/>
        <end position="54"/>
    </location>
</feature>
<keyword evidence="3 10" id="KW-0813">Transport</keyword>
<comment type="function">
    <text evidence="10">Necessary for protein translocation in the endoplasmic reticulum.</text>
</comment>
<name>A0ABQ8JNH4_DERPT</name>
<feature type="region of interest" description="Disordered" evidence="11">
    <location>
        <begin position="1"/>
        <end position="60"/>
    </location>
</feature>
<keyword evidence="7 12" id="KW-1133">Transmembrane helix</keyword>
<protein>
    <recommendedName>
        <fullName evidence="10">Protein transport protein Sec61 subunit beta</fullName>
    </recommendedName>
</protein>
<keyword evidence="8 10" id="KW-0811">Translocation</keyword>
<proteinExistence type="inferred from homology"/>
<keyword evidence="4 12" id="KW-0812">Transmembrane</keyword>
<evidence type="ECO:0000256" key="6">
    <source>
        <dbReference type="ARBA" id="ARBA00022927"/>
    </source>
</evidence>
<reference evidence="13 14" key="2">
    <citation type="journal article" date="2022" name="Mol. Biol. Evol.">
        <title>Comparative Genomics Reveals Insights into the Divergent Evolution of Astigmatic Mites and Household Pest Adaptations.</title>
        <authorList>
            <person name="Xiong Q."/>
            <person name="Wan A.T."/>
            <person name="Liu X."/>
            <person name="Fung C.S."/>
            <person name="Xiao X."/>
            <person name="Malainual N."/>
            <person name="Hou J."/>
            <person name="Wang L."/>
            <person name="Wang M."/>
            <person name="Yang K.Y."/>
            <person name="Cui Y."/>
            <person name="Leung E.L."/>
            <person name="Nong W."/>
            <person name="Shin S.K."/>
            <person name="Au S.W."/>
            <person name="Jeong K.Y."/>
            <person name="Chew F.T."/>
            <person name="Hui J.H."/>
            <person name="Leung T.F."/>
            <person name="Tungtrongchitr A."/>
            <person name="Zhong N."/>
            <person name="Liu Z."/>
            <person name="Tsui S.K."/>
        </authorList>
    </citation>
    <scope>NUCLEOTIDE SEQUENCE [LARGE SCALE GENOMIC DNA]</scope>
    <source>
        <strain evidence="13">Derp</strain>
    </source>
</reference>
<evidence type="ECO:0000256" key="12">
    <source>
        <dbReference type="SAM" id="Phobius"/>
    </source>
</evidence>
<dbReference type="InterPro" id="IPR030671">
    <property type="entry name" value="Sec61-beta/Sbh"/>
</dbReference>
<keyword evidence="5 10" id="KW-0256">Endoplasmic reticulum</keyword>
<evidence type="ECO:0000256" key="4">
    <source>
        <dbReference type="ARBA" id="ARBA00022692"/>
    </source>
</evidence>
<keyword evidence="9 10" id="KW-0472">Membrane</keyword>
<feature type="compositionally biased region" description="Gly residues" evidence="11">
    <location>
        <begin position="19"/>
        <end position="34"/>
    </location>
</feature>
<evidence type="ECO:0000256" key="10">
    <source>
        <dbReference type="PIRNR" id="PIRNR006398"/>
    </source>
</evidence>
<comment type="caution">
    <text evidence="13">The sequence shown here is derived from an EMBL/GenBank/DDBJ whole genome shotgun (WGS) entry which is preliminary data.</text>
</comment>
<feature type="transmembrane region" description="Helical" evidence="12">
    <location>
        <begin position="75"/>
        <end position="95"/>
    </location>
</feature>
<evidence type="ECO:0000256" key="8">
    <source>
        <dbReference type="ARBA" id="ARBA00023010"/>
    </source>
</evidence>